<dbReference type="InterPro" id="IPR042099">
    <property type="entry name" value="ANL_N_sf"/>
</dbReference>
<accession>A0A6J6T897</accession>
<dbReference type="SUPFAM" id="SSF56801">
    <property type="entry name" value="Acetyl-CoA synthetase-like"/>
    <property type="match status" value="1"/>
</dbReference>
<dbReference type="NCBIfam" id="NF002937">
    <property type="entry name" value="PRK03584.1"/>
    <property type="match status" value="1"/>
</dbReference>
<reference evidence="7" key="1">
    <citation type="submission" date="2020-05" db="EMBL/GenBank/DDBJ databases">
        <authorList>
            <person name="Chiriac C."/>
            <person name="Salcher M."/>
            <person name="Ghai R."/>
            <person name="Kavagutti S V."/>
        </authorList>
    </citation>
    <scope>NUCLEOTIDE SEQUENCE</scope>
</reference>
<feature type="domain" description="AMP-binding enzyme C-terminal" evidence="6">
    <location>
        <begin position="548"/>
        <end position="622"/>
    </location>
</feature>
<evidence type="ECO:0000256" key="2">
    <source>
        <dbReference type="ARBA" id="ARBA00022598"/>
    </source>
</evidence>
<protein>
    <submittedName>
        <fullName evidence="7">Unannotated protein</fullName>
    </submittedName>
</protein>
<dbReference type="InterPro" id="IPR000873">
    <property type="entry name" value="AMP-dep_synth/lig_dom"/>
</dbReference>
<dbReference type="Pfam" id="PF13193">
    <property type="entry name" value="AMP-binding_C"/>
    <property type="match status" value="1"/>
</dbReference>
<evidence type="ECO:0000256" key="3">
    <source>
        <dbReference type="ARBA" id="ARBA00022741"/>
    </source>
</evidence>
<dbReference type="InterPro" id="IPR045851">
    <property type="entry name" value="AMP-bd_C_sf"/>
</dbReference>
<dbReference type="NCBIfam" id="TIGR01217">
    <property type="entry name" value="ac_ac_CoA_syn"/>
    <property type="match status" value="1"/>
</dbReference>
<gene>
    <name evidence="7" type="ORF">UFOPK2761_01493</name>
</gene>
<evidence type="ECO:0000259" key="6">
    <source>
        <dbReference type="Pfam" id="PF13193"/>
    </source>
</evidence>
<dbReference type="Gene3D" id="3.40.50.12780">
    <property type="entry name" value="N-terminal domain of ligase-like"/>
    <property type="match status" value="1"/>
</dbReference>
<evidence type="ECO:0000259" key="5">
    <source>
        <dbReference type="Pfam" id="PF00501"/>
    </source>
</evidence>
<feature type="domain" description="AMP-dependent synthetase/ligase" evidence="5">
    <location>
        <begin position="100"/>
        <end position="477"/>
    </location>
</feature>
<dbReference type="InterPro" id="IPR005914">
    <property type="entry name" value="Acac_CoA_synth"/>
</dbReference>
<sequence length="663" mass="71116">MLWEPGPWEASRLGRFARRLEAEYGVDFADDYEQLRRWSLEHLDTWWLEVWRELRLPAAPEPTVALEERLPLAPGSATWFPEVTTNYAQAMLALPGRADDDVVVVSRSQSRDERTWTAAELRADVARARAGLVHLGVERGDRVAAYAPNVGETLVLLLATASLGAVFCSVAPEFGTQSVVDRLGQIEPVVLMAVDGYRYGDKPVSREAEVAQVLAALPSVRAVVHLPHLDPASTGPAATDARETVLWDDLHPDRREVVAFEDVPFDHPLYVLFSSGTTGLPKPIVHGHGGITLGHAAALGLFTDLGPGDRFSWFSTTGWMMWNYLVSGLLVGSSVVLFDGNPAHPTLMSQWELAADAGLTYYGTSAPFLMTCRKAGLRPGEELDLSRLRGVGSTGAPLPAGGFAWVHEAVSATAQVGSISGGTDVCNAFVGPTPLTPVWEGEIPARLPGIGVEAYAESRLGAGDWAPVVDEVGELVLTRPMPSMPVGFWGDEDGSRYHAAYFEEIPGVWRHGDWVTVTGRGSLVITGRSDATLNRGGVRLGTSEFYRVVEELPEVRDSLVVHLEDSEGGAGELVLFVALAPGASEDGLAAKVAAELRTRLSPRHVPDTLHVVRSLPRTLSGKKLEVPVKKILRGASPDEVVAAGALDDPSGLAELAAYAAGRG</sequence>
<name>A0A6J6T897_9ZZZZ</name>
<evidence type="ECO:0000256" key="1">
    <source>
        <dbReference type="ARBA" id="ARBA00006432"/>
    </source>
</evidence>
<dbReference type="GO" id="GO:0030729">
    <property type="term" value="F:acetoacetate-CoA ligase activity"/>
    <property type="evidence" value="ECO:0007669"/>
    <property type="project" value="InterPro"/>
</dbReference>
<evidence type="ECO:0000256" key="4">
    <source>
        <dbReference type="ARBA" id="ARBA00022840"/>
    </source>
</evidence>
<dbReference type="EMBL" id="CAEZYQ010000010">
    <property type="protein sequence ID" value="CAB4743492.1"/>
    <property type="molecule type" value="Genomic_DNA"/>
</dbReference>
<dbReference type="InterPro" id="IPR020845">
    <property type="entry name" value="AMP-binding_CS"/>
</dbReference>
<dbReference type="PANTHER" id="PTHR42921:SF1">
    <property type="entry name" value="ACETOACETYL-COA SYNTHETASE"/>
    <property type="match status" value="1"/>
</dbReference>
<proteinExistence type="inferred from homology"/>
<dbReference type="Gene3D" id="3.30.300.30">
    <property type="match status" value="1"/>
</dbReference>
<evidence type="ECO:0000313" key="7">
    <source>
        <dbReference type="EMBL" id="CAB4743492.1"/>
    </source>
</evidence>
<dbReference type="InterPro" id="IPR025110">
    <property type="entry name" value="AMP-bd_C"/>
</dbReference>
<keyword evidence="4" id="KW-0067">ATP-binding</keyword>
<dbReference type="PANTHER" id="PTHR42921">
    <property type="entry name" value="ACETOACETYL-COA SYNTHETASE"/>
    <property type="match status" value="1"/>
</dbReference>
<organism evidence="7">
    <name type="scientific">freshwater metagenome</name>
    <dbReference type="NCBI Taxonomy" id="449393"/>
    <lineage>
        <taxon>unclassified sequences</taxon>
        <taxon>metagenomes</taxon>
        <taxon>ecological metagenomes</taxon>
    </lineage>
</organism>
<dbReference type="AlphaFoldDB" id="A0A6J6T897"/>
<keyword evidence="3" id="KW-0547">Nucleotide-binding</keyword>
<dbReference type="GO" id="GO:0006629">
    <property type="term" value="P:lipid metabolic process"/>
    <property type="evidence" value="ECO:0007669"/>
    <property type="project" value="InterPro"/>
</dbReference>
<keyword evidence="2" id="KW-0436">Ligase</keyword>
<comment type="similarity">
    <text evidence="1">Belongs to the ATP-dependent AMP-binding enzyme family.</text>
</comment>
<dbReference type="GO" id="GO:0005524">
    <property type="term" value="F:ATP binding"/>
    <property type="evidence" value="ECO:0007669"/>
    <property type="project" value="UniProtKB-KW"/>
</dbReference>
<dbReference type="Pfam" id="PF00501">
    <property type="entry name" value="AMP-binding"/>
    <property type="match status" value="1"/>
</dbReference>
<dbReference type="PROSITE" id="PS00455">
    <property type="entry name" value="AMP_BINDING"/>
    <property type="match status" value="1"/>
</dbReference>